<dbReference type="CDD" id="cd01012">
    <property type="entry name" value="YcaC_related"/>
    <property type="match status" value="1"/>
</dbReference>
<comment type="caution">
    <text evidence="3">The sequence shown here is derived from an EMBL/GenBank/DDBJ whole genome shotgun (WGS) entry which is preliminary data.</text>
</comment>
<dbReference type="InterPro" id="IPR036380">
    <property type="entry name" value="Isochorismatase-like_sf"/>
</dbReference>
<feature type="domain" description="Isochorismatase-like" evidence="2">
    <location>
        <begin position="34"/>
        <end position="185"/>
    </location>
</feature>
<proteinExistence type="predicted"/>
<feature type="chain" id="PRO_5046461884" evidence="1">
    <location>
        <begin position="20"/>
        <end position="229"/>
    </location>
</feature>
<feature type="signal peptide" evidence="1">
    <location>
        <begin position="1"/>
        <end position="19"/>
    </location>
</feature>
<dbReference type="GO" id="GO:0016787">
    <property type="term" value="F:hydrolase activity"/>
    <property type="evidence" value="ECO:0007669"/>
    <property type="project" value="UniProtKB-KW"/>
</dbReference>
<name>A0ABR7KS16_9SPHI</name>
<dbReference type="EMBL" id="JACRYL010000008">
    <property type="protein sequence ID" value="MBC6110894.1"/>
    <property type="molecule type" value="Genomic_DNA"/>
</dbReference>
<dbReference type="Proteomes" id="UP000652755">
    <property type="component" value="Unassembled WGS sequence"/>
</dbReference>
<dbReference type="PANTHER" id="PTHR43559">
    <property type="entry name" value="HYDROLASE YCAC-RELATED"/>
    <property type="match status" value="1"/>
</dbReference>
<protein>
    <submittedName>
        <fullName evidence="3">Hydrolase</fullName>
    </submittedName>
</protein>
<organism evidence="3 4">
    <name type="scientific">Pedobacter fastidiosus</name>
    <dbReference type="NCBI Taxonomy" id="2765361"/>
    <lineage>
        <taxon>Bacteria</taxon>
        <taxon>Pseudomonadati</taxon>
        <taxon>Bacteroidota</taxon>
        <taxon>Sphingobacteriia</taxon>
        <taxon>Sphingobacteriales</taxon>
        <taxon>Sphingobacteriaceae</taxon>
        <taxon>Pedobacter</taxon>
    </lineage>
</organism>
<dbReference type="InterPro" id="IPR053152">
    <property type="entry name" value="Hydrolase_YcaC-like"/>
</dbReference>
<dbReference type="RefSeq" id="WP_187071364.1">
    <property type="nucleotide sequence ID" value="NZ_JACRYL010000008.1"/>
</dbReference>
<dbReference type="InterPro" id="IPR000868">
    <property type="entry name" value="Isochorismatase-like_dom"/>
</dbReference>
<evidence type="ECO:0000313" key="3">
    <source>
        <dbReference type="EMBL" id="MBC6110894.1"/>
    </source>
</evidence>
<dbReference type="PANTHER" id="PTHR43559:SF1">
    <property type="entry name" value="HYDROLASE"/>
    <property type="match status" value="1"/>
</dbReference>
<gene>
    <name evidence="3" type="ORF">H7U22_10715</name>
</gene>
<reference evidence="3 4" key="1">
    <citation type="submission" date="2020-08" db="EMBL/GenBank/DDBJ databases">
        <authorList>
            <person name="Sun Q."/>
            <person name="Inoue M."/>
        </authorList>
    </citation>
    <scope>NUCLEOTIDE SEQUENCE [LARGE SCALE GENOMIC DNA]</scope>
    <source>
        <strain evidence="3 4">CCM 8938</strain>
    </source>
</reference>
<accession>A0ABR7KS16</accession>
<dbReference type="Pfam" id="PF00857">
    <property type="entry name" value="Isochorismatase"/>
    <property type="match status" value="1"/>
</dbReference>
<evidence type="ECO:0000256" key="1">
    <source>
        <dbReference type="SAM" id="SignalP"/>
    </source>
</evidence>
<keyword evidence="4" id="KW-1185">Reference proteome</keyword>
<sequence length="229" mass="25434">MKKLLLCALVGITSFASYAQKPSPMLLNPTNHTLILIDYEGQMAFPTKSIPIDQLRNNTAIVAGASKIFKVPTIITTVAEKSFSGPVFPELEEFYPQKVSGYIDRSTMNSWEDETFYKAVLTKGRKTLVIGGLWTSVCIVGPVLSAISEGYTVYVITDACGDLTKEAHEMAIMRMVQAGAHPITSMQYLLELQRDWARHETYLPVNNLVVKYGGAYGIGVQYSREMIKH</sequence>
<evidence type="ECO:0000259" key="2">
    <source>
        <dbReference type="Pfam" id="PF00857"/>
    </source>
</evidence>
<dbReference type="SUPFAM" id="SSF52499">
    <property type="entry name" value="Isochorismatase-like hydrolases"/>
    <property type="match status" value="1"/>
</dbReference>
<evidence type="ECO:0000313" key="4">
    <source>
        <dbReference type="Proteomes" id="UP000652755"/>
    </source>
</evidence>
<keyword evidence="3" id="KW-0378">Hydrolase</keyword>
<dbReference type="Gene3D" id="3.40.50.850">
    <property type="entry name" value="Isochorismatase-like"/>
    <property type="match status" value="1"/>
</dbReference>
<keyword evidence="1" id="KW-0732">Signal</keyword>